<gene>
    <name evidence="1" type="ORF">AFCDBAGC_3311</name>
</gene>
<dbReference type="RefSeq" id="WP_147752253.1">
    <property type="nucleotide sequence ID" value="NZ_BPQG01000051.1"/>
</dbReference>
<protein>
    <submittedName>
        <fullName evidence="1">Uncharacterized protein</fullName>
    </submittedName>
</protein>
<dbReference type="Proteomes" id="UP001055117">
    <property type="component" value="Unassembled WGS sequence"/>
</dbReference>
<proteinExistence type="predicted"/>
<organism evidence="1 2">
    <name type="scientific">Methylobacterium cerastii</name>
    <dbReference type="NCBI Taxonomy" id="932741"/>
    <lineage>
        <taxon>Bacteria</taxon>
        <taxon>Pseudomonadati</taxon>
        <taxon>Pseudomonadota</taxon>
        <taxon>Alphaproteobacteria</taxon>
        <taxon>Hyphomicrobiales</taxon>
        <taxon>Methylobacteriaceae</taxon>
        <taxon>Methylobacterium</taxon>
    </lineage>
</organism>
<sequence length="86" mass="9639">MIDFQTVGDLCSSRHIAEDEVDAAVAAYLADPLPPIFVFRQGYRLNLMKAVRNHQGARVFMEREDVGIALKRPFVRAAILQARPKG</sequence>
<evidence type="ECO:0000313" key="2">
    <source>
        <dbReference type="Proteomes" id="UP001055117"/>
    </source>
</evidence>
<evidence type="ECO:0000313" key="1">
    <source>
        <dbReference type="EMBL" id="GJD45438.1"/>
    </source>
</evidence>
<comment type="caution">
    <text evidence="1">The sequence shown here is derived from an EMBL/GenBank/DDBJ whole genome shotgun (WGS) entry which is preliminary data.</text>
</comment>
<keyword evidence="2" id="KW-1185">Reference proteome</keyword>
<accession>A0ABQ4QJL6</accession>
<name>A0ABQ4QJL6_9HYPH</name>
<dbReference type="EMBL" id="BPQG01000051">
    <property type="protein sequence ID" value="GJD45438.1"/>
    <property type="molecule type" value="Genomic_DNA"/>
</dbReference>
<reference evidence="1 2" key="1">
    <citation type="journal article" date="2021" name="Front. Microbiol.">
        <title>Comprehensive Comparative Genomics and Phenotyping of Methylobacterium Species.</title>
        <authorList>
            <person name="Alessa O."/>
            <person name="Ogura Y."/>
            <person name="Fujitani Y."/>
            <person name="Takami H."/>
            <person name="Hayashi T."/>
            <person name="Sahin N."/>
            <person name="Tani A."/>
        </authorList>
    </citation>
    <scope>NUCLEOTIDE SEQUENCE [LARGE SCALE GENOMIC DNA]</scope>
    <source>
        <strain evidence="1 2">DSM 23679</strain>
    </source>
</reference>